<feature type="domain" description="ACT" evidence="7">
    <location>
        <begin position="717"/>
        <end position="797"/>
    </location>
</feature>
<dbReference type="Pfam" id="PF01909">
    <property type="entry name" value="NTP_transf_2"/>
    <property type="match status" value="1"/>
</dbReference>
<dbReference type="GO" id="GO:0016787">
    <property type="term" value="F:hydrolase activity"/>
    <property type="evidence" value="ECO:0007669"/>
    <property type="project" value="UniProtKB-KW"/>
</dbReference>
<keyword evidence="3" id="KW-0677">Repeat</keyword>
<dbReference type="InterPro" id="IPR002912">
    <property type="entry name" value="ACT_dom"/>
</dbReference>
<dbReference type="GO" id="GO:0008773">
    <property type="term" value="F:[protein-PII] uridylyltransferase activity"/>
    <property type="evidence" value="ECO:0007669"/>
    <property type="project" value="UniProtKB-EC"/>
</dbReference>
<feature type="domain" description="ACT" evidence="7">
    <location>
        <begin position="826"/>
        <end position="897"/>
    </location>
</feature>
<dbReference type="InterPro" id="IPR010043">
    <property type="entry name" value="UTase/UR"/>
</dbReference>
<keyword evidence="4" id="KW-0378">Hydrolase</keyword>
<evidence type="ECO:0000256" key="2">
    <source>
        <dbReference type="ARBA" id="ARBA00022695"/>
    </source>
</evidence>
<evidence type="ECO:0000256" key="5">
    <source>
        <dbReference type="ARBA" id="ARBA00022842"/>
    </source>
</evidence>
<dbReference type="InterPro" id="IPR013546">
    <property type="entry name" value="PII_UdlTrfase/GS_AdlTrfase"/>
</dbReference>
<dbReference type="CDD" id="cd00077">
    <property type="entry name" value="HDc"/>
    <property type="match status" value="1"/>
</dbReference>
<dbReference type="InterPro" id="IPR006674">
    <property type="entry name" value="HD_domain"/>
</dbReference>
<dbReference type="FunFam" id="1.10.3090.10:FF:000005">
    <property type="entry name" value="Bifunctional uridylyltransferase/uridylyl-removing enzyme"/>
    <property type="match status" value="1"/>
</dbReference>
<reference evidence="9" key="1">
    <citation type="submission" date="2018-06" db="EMBL/GenBank/DDBJ databases">
        <authorList>
            <person name="Zhirakovskaya E."/>
        </authorList>
    </citation>
    <scope>NUCLEOTIDE SEQUENCE</scope>
</reference>
<dbReference type="SUPFAM" id="SSF109604">
    <property type="entry name" value="HD-domain/PDEase-like"/>
    <property type="match status" value="1"/>
</dbReference>
<proteinExistence type="inferred from homology"/>
<dbReference type="PROSITE" id="PS51831">
    <property type="entry name" value="HD"/>
    <property type="match status" value="1"/>
</dbReference>
<dbReference type="InterPro" id="IPR043519">
    <property type="entry name" value="NT_sf"/>
</dbReference>
<dbReference type="EC" id="2.7.7.59" evidence="9"/>
<dbReference type="AlphaFoldDB" id="A0A3B1BPL4"/>
<dbReference type="NCBIfam" id="TIGR01693">
    <property type="entry name" value="UTase_glnD"/>
    <property type="match status" value="1"/>
</dbReference>
<dbReference type="SUPFAM" id="SSF81301">
    <property type="entry name" value="Nucleotidyltransferase"/>
    <property type="match status" value="1"/>
</dbReference>
<gene>
    <name evidence="9" type="ORF">MNBD_GAMMA25-1959</name>
</gene>
<evidence type="ECO:0000256" key="1">
    <source>
        <dbReference type="ARBA" id="ARBA00022679"/>
    </source>
</evidence>
<evidence type="ECO:0000259" key="7">
    <source>
        <dbReference type="PROSITE" id="PS51671"/>
    </source>
</evidence>
<dbReference type="PROSITE" id="PS51671">
    <property type="entry name" value="ACT"/>
    <property type="match status" value="2"/>
</dbReference>
<organism evidence="9">
    <name type="scientific">hydrothermal vent metagenome</name>
    <dbReference type="NCBI Taxonomy" id="652676"/>
    <lineage>
        <taxon>unclassified sequences</taxon>
        <taxon>metagenomes</taxon>
        <taxon>ecological metagenomes</taxon>
    </lineage>
</organism>
<dbReference type="InterPro" id="IPR002934">
    <property type="entry name" value="Polymerase_NTP_transf_dom"/>
</dbReference>
<dbReference type="InterPro" id="IPR003607">
    <property type="entry name" value="HD/PDEase_dom"/>
</dbReference>
<evidence type="ECO:0000313" key="9">
    <source>
        <dbReference type="EMBL" id="VAX06597.1"/>
    </source>
</evidence>
<keyword evidence="2 9" id="KW-0548">Nucleotidyltransferase</keyword>
<accession>A0A3B1BPL4</accession>
<evidence type="ECO:0000259" key="8">
    <source>
        <dbReference type="PROSITE" id="PS51831"/>
    </source>
</evidence>
<dbReference type="SUPFAM" id="SSF55021">
    <property type="entry name" value="ACT-like"/>
    <property type="match status" value="2"/>
</dbReference>
<dbReference type="HAMAP" id="MF_00277">
    <property type="entry name" value="PII_uridylyl_transf"/>
    <property type="match status" value="1"/>
</dbReference>
<dbReference type="Gene3D" id="3.30.70.260">
    <property type="match status" value="1"/>
</dbReference>
<dbReference type="InterPro" id="IPR045865">
    <property type="entry name" value="ACT-like_dom_sf"/>
</dbReference>
<dbReference type="Pfam" id="PF01966">
    <property type="entry name" value="HD"/>
    <property type="match status" value="1"/>
</dbReference>
<dbReference type="PANTHER" id="PTHR47320:SF1">
    <property type="entry name" value="BIFUNCTIONAL URIDYLYLTRANSFERASE_URIDYLYL-REMOVING ENZYME"/>
    <property type="match status" value="1"/>
</dbReference>
<name>A0A3B1BPL4_9ZZZZ</name>
<evidence type="ECO:0000256" key="6">
    <source>
        <dbReference type="ARBA" id="ARBA00023268"/>
    </source>
</evidence>
<dbReference type="Gene3D" id="1.20.120.330">
    <property type="entry name" value="Nucleotidyltransferases domain 2"/>
    <property type="match status" value="1"/>
</dbReference>
<dbReference type="CDD" id="cd05401">
    <property type="entry name" value="NT_GlnE_GlnD_like"/>
    <property type="match status" value="1"/>
</dbReference>
<dbReference type="Gene3D" id="1.10.3090.10">
    <property type="entry name" value="cca-adding enzyme, domain 2"/>
    <property type="match status" value="1"/>
</dbReference>
<dbReference type="SMART" id="SM00471">
    <property type="entry name" value="HDc"/>
    <property type="match status" value="1"/>
</dbReference>
<dbReference type="Pfam" id="PF08335">
    <property type="entry name" value="GlnD_UR_UTase"/>
    <property type="match status" value="1"/>
</dbReference>
<evidence type="ECO:0000256" key="3">
    <source>
        <dbReference type="ARBA" id="ARBA00022737"/>
    </source>
</evidence>
<dbReference type="EMBL" id="UOFY01000008">
    <property type="protein sequence ID" value="VAX06597.1"/>
    <property type="molecule type" value="Genomic_DNA"/>
</dbReference>
<keyword evidence="1 9" id="KW-0808">Transferase</keyword>
<sequence length="897" mass="104166">MHRFQQQLDSSRQIVTELFDLNAFDHELEQVLANNTAPLPLFRKTLKEASNTLKELFLAGRVSTELVIARAHLVDLLIARVWQLHFDDLNQDDIALVAVGGYGRHELHPGSDIDLLILLRNSDAIYKDAIGSFLLFLWDIGLEVGHSVRNIAECADEASQDITVATNIQEARRLTGPEDLFTALSELNAPDKVWPGPDYFRVKLEEQNARHLKYHETAYNLEPNVKEGPGGLRDIQMVGWVAKRHFGVETLHELVQHQFLTEQEYKTLHEGQTFLWQIRFGLHVLTGRREDRLLFDHQRSLARQFGYRDKHNRLAVEQFMKQYYITVMELSRLNEMLLQLFKEEILYAEDSAKPITLNNRFQLRKGFIEVSHENVFQKYPFALLEIFLLLQQHPEIKGVRANTIRLIRDHRYLIDDQFREDLRCRSLFMEIFRQRYGLTHQLRQMNLYGILAAYIPAFSNIVGQMQHDLFHAYTVDEHTLRLIRNLRRFTVPEFRNEFALCSEIIEHIPKQELLLLAGLFHDIAKGRGGGHAELGAIDALEFCQQHQLSDYDSKLVSWLVESHLLMSATAQRKDISDPDVVHQFAQQIGDLHRLNYLYLLTVADIRATSDSVWNAWKDSLLKQLYHATRRTLRRGLDNPLQHAEHIHKVQQQACDLLVNDNLEKPAIKQLWDKLGDEYFLRYDADEISWHTRDILRAKEDELPLILCRRTSQRGSTEIFIYTHNRRNLFATITLIMEQQGMNIVDARIFSSSSDFTLDTFLILDANNEPLQDIKIIEKLKSKLQDEIRASDSAIKPMAVNLPRQAKHFKFATRINIETDMQTQRSMLTITAYDRPGLLSRIATALSQCDVQIQNAKIATYGERAEDIFFITDALNQPVNDEEQIVCINEKILELLED</sequence>
<protein>
    <submittedName>
        <fullName evidence="9">[Protein-PII] uridylyltransferase / [Protein-PII]-UMP uridylyl-removing enzyme</fullName>
        <ecNumber evidence="9">2.7.7.59</ecNumber>
    </submittedName>
</protein>
<evidence type="ECO:0000256" key="4">
    <source>
        <dbReference type="ARBA" id="ARBA00022801"/>
    </source>
</evidence>
<keyword evidence="5" id="KW-0460">Magnesium</keyword>
<dbReference type="CDD" id="cd04900">
    <property type="entry name" value="ACT_UUR-like_1"/>
    <property type="match status" value="1"/>
</dbReference>
<dbReference type="PIRSF" id="PIRSF006288">
    <property type="entry name" value="PII_uridyltransf"/>
    <property type="match status" value="1"/>
</dbReference>
<dbReference type="SUPFAM" id="SSF81593">
    <property type="entry name" value="Nucleotidyltransferase substrate binding subunit/domain"/>
    <property type="match status" value="1"/>
</dbReference>
<feature type="domain" description="HD" evidence="8">
    <location>
        <begin position="475"/>
        <end position="597"/>
    </location>
</feature>
<dbReference type="CDD" id="cd04899">
    <property type="entry name" value="ACT_ACR-UUR-like_2"/>
    <property type="match status" value="1"/>
</dbReference>
<keyword evidence="6" id="KW-0511">Multifunctional enzyme</keyword>
<dbReference type="PANTHER" id="PTHR47320">
    <property type="entry name" value="BIFUNCTIONAL URIDYLYLTRANSFERASE/URIDYLYL-REMOVING ENZYME"/>
    <property type="match status" value="1"/>
</dbReference>